<keyword evidence="3" id="KW-1185">Reference proteome</keyword>
<accession>C7NEU6</accession>
<protein>
    <submittedName>
        <fullName evidence="2">Uncharacterized protein</fullName>
    </submittedName>
</protein>
<sequence>MDNQHPQCAQGPADATMQPLTQQMEQELARARRIVARSDLSPQWVEGATALVQEWADAEATECGWPPAAVTVPSTAALPDVLAAVARARLATARDAGEAGTRMGTGLAELRRAHGG</sequence>
<organism evidence="2 3">
    <name type="scientific">Kytococcus sedentarius (strain ATCC 14392 / DSM 20547 / JCM 11482 / CCUG 33030 / NBRC 15357 / NCTC 11040 / CCM 314 / 541)</name>
    <name type="common">Micrococcus sedentarius</name>
    <dbReference type="NCBI Taxonomy" id="478801"/>
    <lineage>
        <taxon>Bacteria</taxon>
        <taxon>Bacillati</taxon>
        <taxon>Actinomycetota</taxon>
        <taxon>Actinomycetes</taxon>
        <taxon>Micrococcales</taxon>
        <taxon>Kytococcaceae</taxon>
        <taxon>Kytococcus</taxon>
    </lineage>
</organism>
<dbReference type="KEGG" id="kse:Ksed_07110"/>
<dbReference type="Proteomes" id="UP000006666">
    <property type="component" value="Chromosome"/>
</dbReference>
<evidence type="ECO:0000256" key="1">
    <source>
        <dbReference type="SAM" id="MobiDB-lite"/>
    </source>
</evidence>
<evidence type="ECO:0000313" key="3">
    <source>
        <dbReference type="Proteomes" id="UP000006666"/>
    </source>
</evidence>
<proteinExistence type="predicted"/>
<dbReference type="EMBL" id="CP001686">
    <property type="protein sequence ID" value="ACV05770.1"/>
    <property type="molecule type" value="Genomic_DNA"/>
</dbReference>
<dbReference type="AlphaFoldDB" id="C7NEU6"/>
<gene>
    <name evidence="2" type="ordered locus">Ksed_07110</name>
</gene>
<name>C7NEU6_KYTSD</name>
<feature type="region of interest" description="Disordered" evidence="1">
    <location>
        <begin position="93"/>
        <end position="116"/>
    </location>
</feature>
<reference evidence="2 3" key="1">
    <citation type="journal article" date="2009" name="Stand. Genomic Sci.">
        <title>Complete genome sequence of Kytococcus sedentarius type strain (541).</title>
        <authorList>
            <person name="Sims D."/>
            <person name="Brettin T."/>
            <person name="Detter J.C."/>
            <person name="Han C."/>
            <person name="Lapidus A."/>
            <person name="Copeland A."/>
            <person name="Glavina Del Rio T."/>
            <person name="Nolan M."/>
            <person name="Chen F."/>
            <person name="Lucas S."/>
            <person name="Tice H."/>
            <person name="Cheng J.F."/>
            <person name="Bruce D."/>
            <person name="Goodwin L."/>
            <person name="Pitluck S."/>
            <person name="Ovchinnikova G."/>
            <person name="Pati A."/>
            <person name="Ivanova N."/>
            <person name="Mavrommatis K."/>
            <person name="Chen A."/>
            <person name="Palaniappan K."/>
            <person name="D'haeseleer P."/>
            <person name="Chain P."/>
            <person name="Bristow J."/>
            <person name="Eisen J.A."/>
            <person name="Markowitz V."/>
            <person name="Hugenholtz P."/>
            <person name="Schneider S."/>
            <person name="Goker M."/>
            <person name="Pukall R."/>
            <person name="Kyrpides N.C."/>
            <person name="Klenk H.P."/>
        </authorList>
    </citation>
    <scope>NUCLEOTIDE SEQUENCE [LARGE SCALE GENOMIC DNA]</scope>
    <source>
        <strain evidence="3">ATCC 14392 / DSM 20547 / JCM 11482 / CCUG 33030 / NBRC 15357 / NCTC 11040 / CCM 314 / 541</strain>
    </source>
</reference>
<dbReference type="HOGENOM" id="CLU_2093632_0_0_11"/>
<evidence type="ECO:0000313" key="2">
    <source>
        <dbReference type="EMBL" id="ACV05770.1"/>
    </source>
</evidence>